<dbReference type="SMART" id="SM00563">
    <property type="entry name" value="PlsC"/>
    <property type="match status" value="1"/>
</dbReference>
<dbReference type="CDD" id="cd07989">
    <property type="entry name" value="LPLAT_AGPAT-like"/>
    <property type="match status" value="1"/>
</dbReference>
<keyword evidence="12" id="KW-1185">Reference proteome</keyword>
<dbReference type="RefSeq" id="WP_263413464.1">
    <property type="nucleotide sequence ID" value="NZ_BAABBH010000001.1"/>
</dbReference>
<keyword evidence="7 9" id="KW-0808">Transferase</keyword>
<comment type="similarity">
    <text evidence="4 9">Belongs to the 1-acyl-sn-glycerol-3-phosphate acyltransferase family.</text>
</comment>
<evidence type="ECO:0000256" key="9">
    <source>
        <dbReference type="RuleBase" id="RU361267"/>
    </source>
</evidence>
<evidence type="ECO:0000256" key="3">
    <source>
        <dbReference type="ARBA" id="ARBA00005189"/>
    </source>
</evidence>
<feature type="domain" description="Phospholipid/glycerol acyltransferase" evidence="10">
    <location>
        <begin position="70"/>
        <end position="185"/>
    </location>
</feature>
<evidence type="ECO:0000256" key="2">
    <source>
        <dbReference type="ARBA" id="ARBA00004728"/>
    </source>
</evidence>
<accession>A0ABW9KHH8</accession>
<dbReference type="Pfam" id="PF01553">
    <property type="entry name" value="Acyltransferase"/>
    <property type="match status" value="1"/>
</dbReference>
<evidence type="ECO:0000313" key="11">
    <source>
        <dbReference type="EMBL" id="MFN2974998.1"/>
    </source>
</evidence>
<evidence type="ECO:0000256" key="1">
    <source>
        <dbReference type="ARBA" id="ARBA00001141"/>
    </source>
</evidence>
<gene>
    <name evidence="11" type="ORF">ACK2TP_04420</name>
</gene>
<dbReference type="GO" id="GO:0016746">
    <property type="term" value="F:acyltransferase activity"/>
    <property type="evidence" value="ECO:0007669"/>
    <property type="project" value="UniProtKB-KW"/>
</dbReference>
<dbReference type="InterPro" id="IPR004552">
    <property type="entry name" value="AGP_acyltrans"/>
</dbReference>
<sequence>MSLFSTAKAVTVFTALGVPAGLIGMPLTLATRDVGWMYRAGQRIAHLGLVAAGIRFDVRGRENIPTDRPCIFMANHVSNLDPPALVPMLPGTPSIMLKKSLMKIPVLGPAMKMGKFVPVERDGDRRSAVQAAKAAAEAIQSGLSLLVFIEGTRSRTGRLLPFKRGPFHLAQSTGAPIVPIALWGTEQMMQKGSAAITPGTAHIRFLPPVSPADHPDRNNLLRAVRESILSALPEHMHPLPAEAANATA</sequence>
<dbReference type="PANTHER" id="PTHR10434:SF11">
    <property type="entry name" value="1-ACYL-SN-GLYCEROL-3-PHOSPHATE ACYLTRANSFERASE"/>
    <property type="match status" value="1"/>
</dbReference>
<evidence type="ECO:0000259" key="10">
    <source>
        <dbReference type="SMART" id="SM00563"/>
    </source>
</evidence>
<dbReference type="InterPro" id="IPR002123">
    <property type="entry name" value="Plipid/glycerol_acylTrfase"/>
</dbReference>
<keyword evidence="9" id="KW-0594">Phospholipid biosynthesis</keyword>
<dbReference type="EMBL" id="JBJYXY010000001">
    <property type="protein sequence ID" value="MFN2974998.1"/>
    <property type="molecule type" value="Genomic_DNA"/>
</dbReference>
<dbReference type="PANTHER" id="PTHR10434">
    <property type="entry name" value="1-ACYL-SN-GLYCEROL-3-PHOSPHATE ACYLTRANSFERASE"/>
    <property type="match status" value="1"/>
</dbReference>
<keyword evidence="9" id="KW-1208">Phospholipid metabolism</keyword>
<reference evidence="11 12" key="1">
    <citation type="submission" date="2024-12" db="EMBL/GenBank/DDBJ databases">
        <authorList>
            <person name="Lee Y."/>
        </authorList>
    </citation>
    <scope>NUCLEOTIDE SEQUENCE [LARGE SCALE GENOMIC DNA]</scope>
    <source>
        <strain evidence="11 12">03SUJ4</strain>
    </source>
</reference>
<dbReference type="NCBIfam" id="TIGR00530">
    <property type="entry name" value="AGP_acyltrn"/>
    <property type="match status" value="1"/>
</dbReference>
<organism evidence="11 12">
    <name type="scientific">Terriglobus aquaticus</name>
    <dbReference type="NCBI Taxonomy" id="940139"/>
    <lineage>
        <taxon>Bacteria</taxon>
        <taxon>Pseudomonadati</taxon>
        <taxon>Acidobacteriota</taxon>
        <taxon>Terriglobia</taxon>
        <taxon>Terriglobales</taxon>
        <taxon>Acidobacteriaceae</taxon>
        <taxon>Terriglobus</taxon>
    </lineage>
</organism>
<proteinExistence type="inferred from homology"/>
<dbReference type="SUPFAM" id="SSF69593">
    <property type="entry name" value="Glycerol-3-phosphate (1)-acyltransferase"/>
    <property type="match status" value="1"/>
</dbReference>
<keyword evidence="8 9" id="KW-0012">Acyltransferase</keyword>
<dbReference type="Proteomes" id="UP001634747">
    <property type="component" value="Unassembled WGS sequence"/>
</dbReference>
<evidence type="ECO:0000256" key="7">
    <source>
        <dbReference type="ARBA" id="ARBA00022679"/>
    </source>
</evidence>
<comment type="domain">
    <text evidence="9">The HXXXXD motif is essential for acyltransferase activity and may constitute the binding site for the phosphate moiety of the glycerol-3-phosphate.</text>
</comment>
<name>A0ABW9KHH8_9BACT</name>
<comment type="caution">
    <text evidence="11">The sequence shown here is derived from an EMBL/GenBank/DDBJ whole genome shotgun (WGS) entry which is preliminary data.</text>
</comment>
<dbReference type="EC" id="2.3.1.51" evidence="5 9"/>
<comment type="catalytic activity">
    <reaction evidence="1 9">
        <text>a 1-acyl-sn-glycero-3-phosphate + an acyl-CoA = a 1,2-diacyl-sn-glycero-3-phosphate + CoA</text>
        <dbReference type="Rhea" id="RHEA:19709"/>
        <dbReference type="ChEBI" id="CHEBI:57287"/>
        <dbReference type="ChEBI" id="CHEBI:57970"/>
        <dbReference type="ChEBI" id="CHEBI:58342"/>
        <dbReference type="ChEBI" id="CHEBI:58608"/>
        <dbReference type="EC" id="2.3.1.51"/>
    </reaction>
</comment>
<evidence type="ECO:0000256" key="6">
    <source>
        <dbReference type="ARBA" id="ARBA00016139"/>
    </source>
</evidence>
<comment type="pathway">
    <text evidence="3">Lipid metabolism.</text>
</comment>
<evidence type="ECO:0000256" key="8">
    <source>
        <dbReference type="ARBA" id="ARBA00023315"/>
    </source>
</evidence>
<evidence type="ECO:0000256" key="5">
    <source>
        <dbReference type="ARBA" id="ARBA00013211"/>
    </source>
</evidence>
<keyword evidence="9" id="KW-0443">Lipid metabolism</keyword>
<comment type="pathway">
    <text evidence="2">Phospholipid metabolism; CDP-diacylglycerol biosynthesis; CDP-diacylglycerol from sn-glycerol 3-phosphate: step 2/3.</text>
</comment>
<evidence type="ECO:0000313" key="12">
    <source>
        <dbReference type="Proteomes" id="UP001634747"/>
    </source>
</evidence>
<protein>
    <recommendedName>
        <fullName evidence="6 9">1-acyl-sn-glycerol-3-phosphate acyltransferase</fullName>
        <ecNumber evidence="5 9">2.3.1.51</ecNumber>
    </recommendedName>
</protein>
<keyword evidence="9" id="KW-0444">Lipid biosynthesis</keyword>
<evidence type="ECO:0000256" key="4">
    <source>
        <dbReference type="ARBA" id="ARBA00008655"/>
    </source>
</evidence>